<dbReference type="GO" id="GO:0009279">
    <property type="term" value="C:cell outer membrane"/>
    <property type="evidence" value="ECO:0007669"/>
    <property type="project" value="UniProtKB-SubCell"/>
</dbReference>
<keyword evidence="5 9" id="KW-0732">Signal</keyword>
<dbReference type="SUPFAM" id="SSF49464">
    <property type="entry name" value="Carboxypeptidase regulatory domain-like"/>
    <property type="match status" value="1"/>
</dbReference>
<dbReference type="InterPro" id="IPR037066">
    <property type="entry name" value="Plug_dom_sf"/>
</dbReference>
<evidence type="ECO:0000256" key="9">
    <source>
        <dbReference type="SAM" id="SignalP"/>
    </source>
</evidence>
<dbReference type="InterPro" id="IPR036942">
    <property type="entry name" value="Beta-barrel_TonB_sf"/>
</dbReference>
<organism evidence="11 12">
    <name type="scientific">Galbibacter orientalis DSM 19592</name>
    <dbReference type="NCBI Taxonomy" id="926559"/>
    <lineage>
        <taxon>Bacteria</taxon>
        <taxon>Pseudomonadati</taxon>
        <taxon>Bacteroidota</taxon>
        <taxon>Flavobacteriia</taxon>
        <taxon>Flavobacteriales</taxon>
        <taxon>Flavobacteriaceae</taxon>
        <taxon>Galbibacter</taxon>
    </lineage>
</organism>
<dbReference type="NCBIfam" id="TIGR04056">
    <property type="entry name" value="OMP_RagA_SusC"/>
    <property type="match status" value="1"/>
</dbReference>
<dbReference type="InterPro" id="IPR023997">
    <property type="entry name" value="TonB-dep_OMP_SusC/RagA_CS"/>
</dbReference>
<dbReference type="GO" id="GO:0044718">
    <property type="term" value="P:siderophore transmembrane transport"/>
    <property type="evidence" value="ECO:0007669"/>
    <property type="project" value="TreeGrafter"/>
</dbReference>
<evidence type="ECO:0000313" key="11">
    <source>
        <dbReference type="EMBL" id="EIJ38807.1"/>
    </source>
</evidence>
<dbReference type="SUPFAM" id="SSF56935">
    <property type="entry name" value="Porins"/>
    <property type="match status" value="1"/>
</dbReference>
<dbReference type="InterPro" id="IPR039426">
    <property type="entry name" value="TonB-dep_rcpt-like"/>
</dbReference>
<dbReference type="Gene3D" id="2.40.170.20">
    <property type="entry name" value="TonB-dependent receptor, beta-barrel domain"/>
    <property type="match status" value="1"/>
</dbReference>
<gene>
    <name evidence="11" type="ORF">JoomaDRAFT_1802</name>
</gene>
<keyword evidence="2 8" id="KW-0813">Transport</keyword>
<keyword evidence="3 8" id="KW-1134">Transmembrane beta strand</keyword>
<keyword evidence="12" id="KW-1185">Reference proteome</keyword>
<feature type="domain" description="TonB-dependent receptor plug" evidence="10">
    <location>
        <begin position="120"/>
        <end position="239"/>
    </location>
</feature>
<evidence type="ECO:0000256" key="1">
    <source>
        <dbReference type="ARBA" id="ARBA00004571"/>
    </source>
</evidence>
<evidence type="ECO:0000256" key="7">
    <source>
        <dbReference type="ARBA" id="ARBA00023237"/>
    </source>
</evidence>
<evidence type="ECO:0000256" key="2">
    <source>
        <dbReference type="ARBA" id="ARBA00022448"/>
    </source>
</evidence>
<protein>
    <submittedName>
        <fullName evidence="11">TonB-linked outer membrane protein, SusC/RagA family</fullName>
    </submittedName>
</protein>
<dbReference type="Pfam" id="PF07715">
    <property type="entry name" value="Plug"/>
    <property type="match status" value="1"/>
</dbReference>
<dbReference type="RefSeq" id="WP_008612087.1">
    <property type="nucleotide sequence ID" value="NZ_JH651379.1"/>
</dbReference>
<evidence type="ECO:0000256" key="3">
    <source>
        <dbReference type="ARBA" id="ARBA00022452"/>
    </source>
</evidence>
<sequence>MRKKLLAFLVFAFVLFSNVILAQDIVVKGVVSDENGMPLPGASVSVKGTSNGTQTDFDGNYSIEVNLGNVLVFSFVGQKTEERTVDASSNINVTLAQDAEALDEVVVTALGIRKETKALGYSLTEVSGDEMSTVKQTNAINSLQGKIAGVNITQNSTGAGGSSRVIIRGPSSLTGNNQPLYVVDGIPISNQNNGEAGLYGGNDGGDGISSINPDDVESISVLKGGAASALYGSRASNGVILITTKSGKKQKGFGVEVSSSINFVNINNNIQDFQTEYGQGNFGRKPSNKEAALDIGLSAWGAKLDGSSVVQWDGVSRPYSYVGDNFKRFYRTGTTLVNTVSLTKSTEGLNYRFSASDFDTKDIMPNSRINRKSFSLNADAVLAERLTTQVNAKYIIENANNRPRLSDAPGNANFTVANLPPNLDVRDMEPGTNPDGTERVYSNNIYSQNPYFAAYNFRNEDVRNRIIASASLKYDINDWIYVMGRAGTDHYTIRKTSVEPYGTAYRPLGAIVESEVRYTQVDADLMLGIEGDISESFGVSALFGANSNSIKEETLGQRGENFIVQGLEDVGNTQNQSRYRYYGTEINGVMVGGERKIGALYGSLEFSYKDFAFITLTGRNDWFSTLSYPGKTTPNDDFYPSVNASLVLSDAFNMEGAVSFLKLRGGYSEVAGGAQEPYRLALNYEIFAQGHQGQSLGRINGSGVPNANLIAFNKEEYEVGLDSRFFNNRLSLDLALYKNETTNDIVPVTTSVFSGYSTAVENVGVLQNKGVEFLLSGTPVSSENFSWRTSINGSFNESIVVATNEKNGDITLGEPRTQNVEIKQIVGEPYGTIVGVSYVRDDNGAIVYDISDDGVPLAREGGREILGEGIPPWTFGFSNTLRYKDFSLSFLIDGKFGGQIFSGTNTVTYGNGMHKATLEGRANGLEVSGINGDTGSSFTATVAPEDLQTYYGRISRIAEQFVEDSDFIKLRQLSVSYNMPSSILKNVFIDGITMSIVGQNLFYIMRSVDNIDPESAYNVGNAQGLEYYGVPPTRTYGLNVNIKF</sequence>
<name>I3C5B4_9FLAO</name>
<dbReference type="Gene3D" id="2.170.130.10">
    <property type="entry name" value="TonB-dependent receptor, plug domain"/>
    <property type="match status" value="1"/>
</dbReference>
<comment type="subcellular location">
    <subcellularLocation>
        <location evidence="1 8">Cell outer membrane</location>
        <topology evidence="1 8">Multi-pass membrane protein</topology>
    </subcellularLocation>
</comment>
<dbReference type="InterPro" id="IPR023996">
    <property type="entry name" value="TonB-dep_OMP_SusC/RagA"/>
</dbReference>
<evidence type="ECO:0000256" key="6">
    <source>
        <dbReference type="ARBA" id="ARBA00023136"/>
    </source>
</evidence>
<dbReference type="InterPro" id="IPR012910">
    <property type="entry name" value="Plug_dom"/>
</dbReference>
<keyword evidence="4 8" id="KW-0812">Transmembrane</keyword>
<dbReference type="InterPro" id="IPR008969">
    <property type="entry name" value="CarboxyPept-like_regulatory"/>
</dbReference>
<evidence type="ECO:0000256" key="4">
    <source>
        <dbReference type="ARBA" id="ARBA00022692"/>
    </source>
</evidence>
<feature type="signal peptide" evidence="9">
    <location>
        <begin position="1"/>
        <end position="22"/>
    </location>
</feature>
<dbReference type="NCBIfam" id="TIGR04057">
    <property type="entry name" value="SusC_RagA_signa"/>
    <property type="match status" value="1"/>
</dbReference>
<dbReference type="PANTHER" id="PTHR30069">
    <property type="entry name" value="TONB-DEPENDENT OUTER MEMBRANE RECEPTOR"/>
    <property type="match status" value="1"/>
</dbReference>
<dbReference type="PANTHER" id="PTHR30069:SF29">
    <property type="entry name" value="HEMOGLOBIN AND HEMOGLOBIN-HAPTOGLOBIN-BINDING PROTEIN 1-RELATED"/>
    <property type="match status" value="1"/>
</dbReference>
<keyword evidence="6 8" id="KW-0472">Membrane</keyword>
<evidence type="ECO:0000256" key="5">
    <source>
        <dbReference type="ARBA" id="ARBA00022729"/>
    </source>
</evidence>
<dbReference type="STRING" id="926559.JoomaDRAFT_1802"/>
<dbReference type="Proteomes" id="UP000004690">
    <property type="component" value="Unassembled WGS sequence"/>
</dbReference>
<dbReference type="OrthoDB" id="9768177at2"/>
<accession>I3C5B4</accession>
<dbReference type="Pfam" id="PF13715">
    <property type="entry name" value="CarbopepD_reg_2"/>
    <property type="match status" value="1"/>
</dbReference>
<dbReference type="eggNOG" id="COG4771">
    <property type="taxonomic scope" value="Bacteria"/>
</dbReference>
<dbReference type="GO" id="GO:0015344">
    <property type="term" value="F:siderophore uptake transmembrane transporter activity"/>
    <property type="evidence" value="ECO:0007669"/>
    <property type="project" value="TreeGrafter"/>
</dbReference>
<feature type="chain" id="PRO_5003669236" evidence="9">
    <location>
        <begin position="23"/>
        <end position="1044"/>
    </location>
</feature>
<proteinExistence type="inferred from homology"/>
<dbReference type="Gene3D" id="2.60.40.1120">
    <property type="entry name" value="Carboxypeptidase-like, regulatory domain"/>
    <property type="match status" value="1"/>
</dbReference>
<evidence type="ECO:0000259" key="10">
    <source>
        <dbReference type="Pfam" id="PF07715"/>
    </source>
</evidence>
<dbReference type="EMBL" id="JH651379">
    <property type="protein sequence ID" value="EIJ38807.1"/>
    <property type="molecule type" value="Genomic_DNA"/>
</dbReference>
<evidence type="ECO:0000256" key="8">
    <source>
        <dbReference type="PROSITE-ProRule" id="PRU01360"/>
    </source>
</evidence>
<dbReference type="HOGENOM" id="CLU_004317_2_1_10"/>
<reference evidence="11 12" key="1">
    <citation type="submission" date="2012-02" db="EMBL/GenBank/DDBJ databases">
        <title>Improved High-Quality Draft genome of Joostella marina DSM 19592.</title>
        <authorList>
            <consortium name="US DOE Joint Genome Institute (JGI-PGF)"/>
            <person name="Lucas S."/>
            <person name="Copeland A."/>
            <person name="Lapidus A."/>
            <person name="Bruce D."/>
            <person name="Goodwin L."/>
            <person name="Pitluck S."/>
            <person name="Peters L."/>
            <person name="Chertkov O."/>
            <person name="Ovchinnikova G."/>
            <person name="Kyrpides N."/>
            <person name="Mavromatis K."/>
            <person name="Detter J.C."/>
            <person name="Han C."/>
            <person name="Land M."/>
            <person name="Hauser L."/>
            <person name="Markowitz V."/>
            <person name="Cheng J.-F."/>
            <person name="Hugenholtz P."/>
            <person name="Woyke T."/>
            <person name="Wu D."/>
            <person name="Tindall B."/>
            <person name="Brambilla E."/>
            <person name="Klenk H.-P."/>
            <person name="Eisen J.A."/>
        </authorList>
    </citation>
    <scope>NUCLEOTIDE SEQUENCE [LARGE SCALE GENOMIC DNA]</scope>
    <source>
        <strain evidence="11 12">DSM 19592</strain>
    </source>
</reference>
<keyword evidence="7 8" id="KW-0998">Cell outer membrane</keyword>
<dbReference type="FunFam" id="2.60.40.1120:FF:000003">
    <property type="entry name" value="Outer membrane protein Omp121"/>
    <property type="match status" value="1"/>
</dbReference>
<comment type="similarity">
    <text evidence="8">Belongs to the TonB-dependent receptor family.</text>
</comment>
<dbReference type="AlphaFoldDB" id="I3C5B4"/>
<evidence type="ECO:0000313" key="12">
    <source>
        <dbReference type="Proteomes" id="UP000004690"/>
    </source>
</evidence>
<dbReference type="PROSITE" id="PS52016">
    <property type="entry name" value="TONB_DEPENDENT_REC_3"/>
    <property type="match status" value="1"/>
</dbReference>